<reference evidence="5 6" key="1">
    <citation type="submission" date="2010-05" db="EMBL/GenBank/DDBJ databases">
        <title>The Genome Sequence of Thecamonas trahens ATCC 50062.</title>
        <authorList>
            <consortium name="The Broad Institute Genome Sequencing Platform"/>
            <person name="Russ C."/>
            <person name="Cuomo C."/>
            <person name="Shea T."/>
            <person name="Young S.K."/>
            <person name="Zeng Q."/>
            <person name="Koehrsen M."/>
            <person name="Haas B."/>
            <person name="Borodovsky M."/>
            <person name="Guigo R."/>
            <person name="Alvarado L."/>
            <person name="Berlin A."/>
            <person name="Bochicchio J."/>
            <person name="Borenstein D."/>
            <person name="Chapman S."/>
            <person name="Chen Z."/>
            <person name="Freedman E."/>
            <person name="Gellesch M."/>
            <person name="Goldberg J."/>
            <person name="Griggs A."/>
            <person name="Gujja S."/>
            <person name="Heilman E."/>
            <person name="Heiman D."/>
            <person name="Hepburn T."/>
            <person name="Howarth C."/>
            <person name="Jen D."/>
            <person name="Larson L."/>
            <person name="Mehta T."/>
            <person name="Park D."/>
            <person name="Pearson M."/>
            <person name="Roberts A."/>
            <person name="Saif S."/>
            <person name="Shenoy N."/>
            <person name="Sisk P."/>
            <person name="Stolte C."/>
            <person name="Sykes S."/>
            <person name="Thomson T."/>
            <person name="Walk T."/>
            <person name="White J."/>
            <person name="Yandava C."/>
            <person name="Burger G."/>
            <person name="Gray M.W."/>
            <person name="Holland P.W.H."/>
            <person name="King N."/>
            <person name="Lang F.B.F."/>
            <person name="Roger A.J."/>
            <person name="Ruiz-Trillo I."/>
            <person name="Lander E."/>
            <person name="Nusbaum C."/>
        </authorList>
    </citation>
    <scope>NUCLEOTIDE SEQUENCE [LARGE SCALE GENOMIC DNA]</scope>
    <source>
        <strain evidence="5 6">ATCC 50062</strain>
    </source>
</reference>
<dbReference type="STRING" id="461836.A0A0L0DFF0"/>
<keyword evidence="6" id="KW-1185">Reference proteome</keyword>
<dbReference type="SUPFAM" id="SSF57850">
    <property type="entry name" value="RING/U-box"/>
    <property type="match status" value="1"/>
</dbReference>
<feature type="transmembrane region" description="Helical" evidence="3">
    <location>
        <begin position="174"/>
        <end position="196"/>
    </location>
</feature>
<feature type="transmembrane region" description="Helical" evidence="3">
    <location>
        <begin position="112"/>
        <end position="131"/>
    </location>
</feature>
<dbReference type="CDD" id="cd16566">
    <property type="entry name" value="RING-HC_RSPRY1"/>
    <property type="match status" value="1"/>
</dbReference>
<dbReference type="Pfam" id="PF13920">
    <property type="entry name" value="zf-C3HC4_3"/>
    <property type="match status" value="1"/>
</dbReference>
<evidence type="ECO:0000256" key="2">
    <source>
        <dbReference type="SAM" id="MobiDB-lite"/>
    </source>
</evidence>
<dbReference type="RefSeq" id="XP_013756486.1">
    <property type="nucleotide sequence ID" value="XM_013901032.1"/>
</dbReference>
<evidence type="ECO:0000259" key="4">
    <source>
        <dbReference type="PROSITE" id="PS50089"/>
    </source>
</evidence>
<keyword evidence="1" id="KW-0863">Zinc-finger</keyword>
<dbReference type="InterPro" id="IPR001841">
    <property type="entry name" value="Znf_RING"/>
</dbReference>
<keyword evidence="1" id="KW-0862">Zinc</keyword>
<evidence type="ECO:0000256" key="3">
    <source>
        <dbReference type="SAM" id="Phobius"/>
    </source>
</evidence>
<dbReference type="InterPro" id="IPR013083">
    <property type="entry name" value="Znf_RING/FYVE/PHD"/>
</dbReference>
<feature type="compositionally biased region" description="Low complexity" evidence="2">
    <location>
        <begin position="650"/>
        <end position="665"/>
    </location>
</feature>
<dbReference type="Proteomes" id="UP000054408">
    <property type="component" value="Unassembled WGS sequence"/>
</dbReference>
<keyword evidence="3" id="KW-0812">Transmembrane</keyword>
<feature type="transmembrane region" description="Helical" evidence="3">
    <location>
        <begin position="244"/>
        <end position="266"/>
    </location>
</feature>
<dbReference type="PANTHER" id="PTHR12109:SF5">
    <property type="entry name" value="RING-TYPE DOMAIN-CONTAINING PROTEIN"/>
    <property type="match status" value="1"/>
</dbReference>
<protein>
    <recommendedName>
        <fullName evidence="4">RING-type domain-containing protein</fullName>
    </recommendedName>
</protein>
<keyword evidence="3" id="KW-0472">Membrane</keyword>
<feature type="region of interest" description="Disordered" evidence="2">
    <location>
        <begin position="478"/>
        <end position="531"/>
    </location>
</feature>
<feature type="region of interest" description="Disordered" evidence="2">
    <location>
        <begin position="298"/>
        <end position="340"/>
    </location>
</feature>
<dbReference type="GO" id="GO:0008270">
    <property type="term" value="F:zinc ion binding"/>
    <property type="evidence" value="ECO:0007669"/>
    <property type="project" value="UniProtKB-KW"/>
</dbReference>
<dbReference type="Gene3D" id="3.30.40.10">
    <property type="entry name" value="Zinc/RING finger domain, C3HC4 (zinc finger)"/>
    <property type="match status" value="1"/>
</dbReference>
<feature type="transmembrane region" description="Helical" evidence="3">
    <location>
        <begin position="86"/>
        <end position="106"/>
    </location>
</feature>
<dbReference type="PANTHER" id="PTHR12109">
    <property type="entry name" value="RING FINGER PROTEIN 141-RELATED"/>
    <property type="match status" value="1"/>
</dbReference>
<keyword evidence="1" id="KW-0479">Metal-binding</keyword>
<organism evidence="5 6">
    <name type="scientific">Thecamonas trahens ATCC 50062</name>
    <dbReference type="NCBI Taxonomy" id="461836"/>
    <lineage>
        <taxon>Eukaryota</taxon>
        <taxon>Apusozoa</taxon>
        <taxon>Apusomonadida</taxon>
        <taxon>Apusomonadidae</taxon>
        <taxon>Thecamonas</taxon>
    </lineage>
</organism>
<proteinExistence type="predicted"/>
<accession>A0A0L0DFF0</accession>
<dbReference type="AlphaFoldDB" id="A0A0L0DFF0"/>
<dbReference type="GeneID" id="25566036"/>
<feature type="region of interest" description="Disordered" evidence="2">
    <location>
        <begin position="637"/>
        <end position="665"/>
    </location>
</feature>
<evidence type="ECO:0000256" key="1">
    <source>
        <dbReference type="PROSITE-ProRule" id="PRU00175"/>
    </source>
</evidence>
<gene>
    <name evidence="5" type="ORF">AMSG_06995</name>
</gene>
<feature type="compositionally biased region" description="Polar residues" evidence="2">
    <location>
        <begin position="481"/>
        <end position="506"/>
    </location>
</feature>
<feature type="domain" description="RING-type" evidence="4">
    <location>
        <begin position="361"/>
        <end position="396"/>
    </location>
</feature>
<feature type="transmembrane region" description="Helical" evidence="3">
    <location>
        <begin position="208"/>
        <end position="232"/>
    </location>
</feature>
<feature type="region of interest" description="Disordered" evidence="2">
    <location>
        <begin position="569"/>
        <end position="612"/>
    </location>
</feature>
<sequence>MVSFHTLRTCGHTTFMLFFTIFVVVAYIRVVYDGLAWAGVVLPLFLGLAVESATLGHTIAQLWPFFRVAIRVRTGLLAAMFVRFQAFVWVAAVTLAVGMLAIVVSVESMHPAWAMAPMYLQSCTALFLYLWIKRETNDRISVVRTHGVLHLFSLALTLLLTFKTTSAPYLSWWIVFSPLWLLLASAVVILISLMFYVFMVPISRWQRLYFLSLYCLLIVTVVVPCTVCLVIFTTGLDAGLDPGYQTAFAVAFFELVVLWIAFAVLVRSQRRARRARQHEIEEAQAALARALAARLESAPSAPDAGGSGSSLVASTTTPGAPALESITRTPQSRNRIGPPPLPEIAIYESDNEFEAATNETCVICFDDMANTILQDCGHNQFCIACARQVRKCPLCRAPIVGIVHRLPESARDAPSRQALAAFEMHLRYEHQLQRLAHENGSAPTRTPLPRIRRRIGPLGSDSIAREGHVPAMAARHAAVSTDESPVSSTHVRSTSLTASDRTSVTVAGSGRRTTRIDEEAPHPRAVTPRPIFSQSYMASLAERSRTPDGDALARFLAYMPMAAGLLPDSGHDDDVSATPSEPQLFSLVGAIPRRTRSRSSARSSRRSSLQTPNLVRIESAETSELASAIASALADADPDHAASLADRNRSSASPSPSCRPIRLAR</sequence>
<dbReference type="PROSITE" id="PS50089">
    <property type="entry name" value="ZF_RING_2"/>
    <property type="match status" value="1"/>
</dbReference>
<keyword evidence="3" id="KW-1133">Transmembrane helix</keyword>
<dbReference type="EMBL" id="GL349464">
    <property type="protein sequence ID" value="KNC51019.1"/>
    <property type="molecule type" value="Genomic_DNA"/>
</dbReference>
<feature type="compositionally biased region" description="Basic residues" evidence="2">
    <location>
        <begin position="593"/>
        <end position="605"/>
    </location>
</feature>
<dbReference type="SMART" id="SM00184">
    <property type="entry name" value="RING"/>
    <property type="match status" value="1"/>
</dbReference>
<feature type="transmembrane region" description="Helical" evidence="3">
    <location>
        <begin position="143"/>
        <end position="162"/>
    </location>
</feature>
<feature type="transmembrane region" description="Helical" evidence="3">
    <location>
        <begin position="44"/>
        <end position="66"/>
    </location>
</feature>
<name>A0A0L0DFF0_THETB</name>
<evidence type="ECO:0000313" key="5">
    <source>
        <dbReference type="EMBL" id="KNC51019.1"/>
    </source>
</evidence>
<evidence type="ECO:0000313" key="6">
    <source>
        <dbReference type="Proteomes" id="UP000054408"/>
    </source>
</evidence>
<dbReference type="OrthoDB" id="10017393at2759"/>
<feature type="transmembrane region" description="Helical" evidence="3">
    <location>
        <begin position="12"/>
        <end position="32"/>
    </location>
</feature>
<dbReference type="InterPro" id="IPR047126">
    <property type="entry name" value="RNF141-like"/>
</dbReference>